<comment type="caution">
    <text evidence="1">The sequence shown here is derived from an EMBL/GenBank/DDBJ whole genome shotgun (WGS) entry which is preliminary data.</text>
</comment>
<evidence type="ECO:0000313" key="1">
    <source>
        <dbReference type="EMBL" id="CAK6978397.1"/>
    </source>
</evidence>
<name>A0AAV1Q1U6_SCOSC</name>
<proteinExistence type="predicted"/>
<dbReference type="EMBL" id="CAWUFR010000482">
    <property type="protein sequence ID" value="CAK6978397.1"/>
    <property type="molecule type" value="Genomic_DNA"/>
</dbReference>
<protein>
    <submittedName>
        <fullName evidence="1">Uncharacterized protein</fullName>
    </submittedName>
</protein>
<dbReference type="AlphaFoldDB" id="A0AAV1Q1U6"/>
<sequence length="165" mass="18521">MDIGSRMQAIHAVSSLKPQRNTLLRQEHQAPGYLRPMLFLFVNPTAALRFVMDIRHRDACDPCCFLQSNSSTSLSHGHQTPGCLQPMLFICTTTALRSNRNIGARDARNPCRLLTPITALRLDQNIGTRMSMTPAVSSLHLHNFNSTRMFDVSDAIYSIQPWLLA</sequence>
<dbReference type="Proteomes" id="UP001314229">
    <property type="component" value="Unassembled WGS sequence"/>
</dbReference>
<gene>
    <name evidence="1" type="ORF">FSCOSCO3_A007617</name>
</gene>
<accession>A0AAV1Q1U6</accession>
<reference evidence="1 2" key="1">
    <citation type="submission" date="2024-01" db="EMBL/GenBank/DDBJ databases">
        <authorList>
            <person name="Alioto T."/>
            <person name="Alioto T."/>
            <person name="Gomez Garrido J."/>
        </authorList>
    </citation>
    <scope>NUCLEOTIDE SEQUENCE [LARGE SCALE GENOMIC DNA]</scope>
</reference>
<evidence type="ECO:0000313" key="2">
    <source>
        <dbReference type="Proteomes" id="UP001314229"/>
    </source>
</evidence>
<organism evidence="1 2">
    <name type="scientific">Scomber scombrus</name>
    <name type="common">Atlantic mackerel</name>
    <name type="synonym">Scomber vernalis</name>
    <dbReference type="NCBI Taxonomy" id="13677"/>
    <lineage>
        <taxon>Eukaryota</taxon>
        <taxon>Metazoa</taxon>
        <taxon>Chordata</taxon>
        <taxon>Craniata</taxon>
        <taxon>Vertebrata</taxon>
        <taxon>Euteleostomi</taxon>
        <taxon>Actinopterygii</taxon>
        <taxon>Neopterygii</taxon>
        <taxon>Teleostei</taxon>
        <taxon>Neoteleostei</taxon>
        <taxon>Acanthomorphata</taxon>
        <taxon>Pelagiaria</taxon>
        <taxon>Scombriformes</taxon>
        <taxon>Scombridae</taxon>
        <taxon>Scomber</taxon>
    </lineage>
</organism>
<keyword evidence="2" id="KW-1185">Reference proteome</keyword>